<evidence type="ECO:0000313" key="1">
    <source>
        <dbReference type="EMBL" id="MPN20941.1"/>
    </source>
</evidence>
<gene>
    <name evidence="1" type="ORF">SDC9_168320</name>
</gene>
<comment type="caution">
    <text evidence="1">The sequence shown here is derived from an EMBL/GenBank/DDBJ whole genome shotgun (WGS) entry which is preliminary data.</text>
</comment>
<proteinExistence type="predicted"/>
<reference evidence="1" key="1">
    <citation type="submission" date="2019-08" db="EMBL/GenBank/DDBJ databases">
        <authorList>
            <person name="Kucharzyk K."/>
            <person name="Murdoch R.W."/>
            <person name="Higgins S."/>
            <person name="Loffler F."/>
        </authorList>
    </citation>
    <scope>NUCLEOTIDE SEQUENCE</scope>
</reference>
<sequence length="160" mass="17505">MAVIETTVDGGIIRGELRIAGTDETPDLTADRTAFGGQEKRIVPGPRQWRRDAALDVVQKDPVFAAGVETAVAPDLRQLAGIEVQPELLQRLKPDHLDIEVVVRVQDLRPQGIAGDPVVLLVVLERRSDDAAQRLAEPAGQHLVVINFVVQYVHINSFLP</sequence>
<organism evidence="1">
    <name type="scientific">bioreactor metagenome</name>
    <dbReference type="NCBI Taxonomy" id="1076179"/>
    <lineage>
        <taxon>unclassified sequences</taxon>
        <taxon>metagenomes</taxon>
        <taxon>ecological metagenomes</taxon>
    </lineage>
</organism>
<dbReference type="EMBL" id="VSSQ01068804">
    <property type="protein sequence ID" value="MPN20941.1"/>
    <property type="molecule type" value="Genomic_DNA"/>
</dbReference>
<accession>A0A645G283</accession>
<protein>
    <submittedName>
        <fullName evidence="1">Uncharacterized protein</fullName>
    </submittedName>
</protein>
<name>A0A645G283_9ZZZZ</name>
<dbReference type="AlphaFoldDB" id="A0A645G283"/>